<dbReference type="EMBL" id="BK032577">
    <property type="protein sequence ID" value="DAF49077.1"/>
    <property type="molecule type" value="Genomic_DNA"/>
</dbReference>
<accession>A0A8S5SDM4</accession>
<sequence>MTKQEALEEIKERITNADSTGSDYCDCVSKKALIIAKREIQDQKIRGRIQDYSTLLEAINERLIQHKEKSFAVTFICWDIDQKNFYFDLVRQCDCDIKILEDNDLVICGRISRKSD</sequence>
<protein>
    <submittedName>
        <fullName evidence="1">Uncharacterized protein</fullName>
    </submittedName>
</protein>
<proteinExistence type="predicted"/>
<evidence type="ECO:0000313" key="1">
    <source>
        <dbReference type="EMBL" id="DAF49077.1"/>
    </source>
</evidence>
<organism evidence="1">
    <name type="scientific">Siphoviridae sp. ctnpt50</name>
    <dbReference type="NCBI Taxonomy" id="2827941"/>
    <lineage>
        <taxon>Viruses</taxon>
        <taxon>Duplodnaviria</taxon>
        <taxon>Heunggongvirae</taxon>
        <taxon>Uroviricota</taxon>
        <taxon>Caudoviricetes</taxon>
    </lineage>
</organism>
<name>A0A8S5SDM4_9CAUD</name>
<reference evidence="1" key="1">
    <citation type="journal article" date="2021" name="Proc. Natl. Acad. Sci. U.S.A.">
        <title>A Catalog of Tens of Thousands of Viruses from Human Metagenomes Reveals Hidden Associations with Chronic Diseases.</title>
        <authorList>
            <person name="Tisza M.J."/>
            <person name="Buck C.B."/>
        </authorList>
    </citation>
    <scope>NUCLEOTIDE SEQUENCE</scope>
    <source>
        <strain evidence="1">Ctnpt50</strain>
    </source>
</reference>